<sequence length="330" mass="36033">MAFAMTASFHFIRPEWLALAPVLMTLWWLVRQRIRERRQAATVVAPHLQSALTVDQGSSQRWFLIDHLTLLALCLVFATAGPTWSQQNSPWFEETAPMVIAIEVSDSMRSNDLLPTRLDRARFKVMDLLALRAGAPTALIAYAGSAHIVMPPSKDIAVITPFLESLDPAIMPEPGTRADRVMPLATSILGAEAAAGTLLFINDGFEPLDIDALAEFAATPETPSMSALVLGSDEGGVALLPDGTAVTQVGGGLLDTRVDSTVLNRVTKAAGVQVVRSTVGDRDIQRILRASESNLRAAEDPDAQWKDQAWWLLWPALLLSLLLFRRGWTF</sequence>
<keyword evidence="1" id="KW-0812">Transmembrane</keyword>
<evidence type="ECO:0000313" key="3">
    <source>
        <dbReference type="EMBL" id="EED34816.1"/>
    </source>
</evidence>
<dbReference type="PANTHER" id="PTHR22550">
    <property type="entry name" value="SPORE GERMINATION PROTEIN"/>
    <property type="match status" value="1"/>
</dbReference>
<dbReference type="AlphaFoldDB" id="B8KRD3"/>
<dbReference type="SUPFAM" id="SSF53300">
    <property type="entry name" value="vWA-like"/>
    <property type="match status" value="1"/>
</dbReference>
<dbReference type="PANTHER" id="PTHR22550:SF14">
    <property type="entry name" value="VWFA DOMAIN-CONTAINING PROTEIN"/>
    <property type="match status" value="1"/>
</dbReference>
<keyword evidence="4" id="KW-1185">Reference proteome</keyword>
<dbReference type="eggNOG" id="COG2304">
    <property type="taxonomic scope" value="Bacteria"/>
</dbReference>
<reference evidence="4" key="1">
    <citation type="journal article" date="2013" name="BMC Microbiol.">
        <title>Taxonomy and evolution of bacteriochlorophyll a-containing members of the OM60/NOR5 clade of marine gammaproteobacteria: description of Luminiphilus syltensis gen. nov., sp. nov., reclassification of Haliea rubra as Pseudohaliea rubra gen. nov., comb. nov., and emendation of Chromatocurvus halotolerans.</title>
        <authorList>
            <person name="Spring S."/>
            <person name="Riedel T."/>
            <person name="Sproer C."/>
            <person name="Yan S."/>
            <person name="Harder J."/>
            <person name="Fuchs B.M."/>
        </authorList>
    </citation>
    <scope>NUCLEOTIDE SEQUENCE [LARGE SCALE GENOMIC DNA]</scope>
    <source>
        <strain evidence="4">NOR51-B</strain>
    </source>
</reference>
<keyword evidence="1" id="KW-0472">Membrane</keyword>
<dbReference type="STRING" id="565045.NOR51B_755"/>
<accession>B8KRD3</accession>
<organism evidence="3 4">
    <name type="scientific">Luminiphilus syltensis NOR5-1B</name>
    <dbReference type="NCBI Taxonomy" id="565045"/>
    <lineage>
        <taxon>Bacteria</taxon>
        <taxon>Pseudomonadati</taxon>
        <taxon>Pseudomonadota</taxon>
        <taxon>Gammaproteobacteria</taxon>
        <taxon>Cellvibrionales</taxon>
        <taxon>Halieaceae</taxon>
        <taxon>Luminiphilus</taxon>
    </lineage>
</organism>
<feature type="transmembrane region" description="Helical" evidence="1">
    <location>
        <begin position="12"/>
        <end position="30"/>
    </location>
</feature>
<dbReference type="InterPro" id="IPR002035">
    <property type="entry name" value="VWF_A"/>
</dbReference>
<dbReference type="Pfam" id="PF13519">
    <property type="entry name" value="VWA_2"/>
    <property type="match status" value="1"/>
</dbReference>
<gene>
    <name evidence="3" type="ORF">NOR51B_755</name>
</gene>
<evidence type="ECO:0000313" key="4">
    <source>
        <dbReference type="Proteomes" id="UP000004699"/>
    </source>
</evidence>
<dbReference type="InterPro" id="IPR050768">
    <property type="entry name" value="UPF0353/GerABKA_families"/>
</dbReference>
<dbReference type="Gene3D" id="3.40.50.410">
    <property type="entry name" value="von Willebrand factor, type A domain"/>
    <property type="match status" value="1"/>
</dbReference>
<dbReference type="HOGENOM" id="CLU_024570_1_1_6"/>
<evidence type="ECO:0000259" key="2">
    <source>
        <dbReference type="Pfam" id="PF13519"/>
    </source>
</evidence>
<evidence type="ECO:0000256" key="1">
    <source>
        <dbReference type="SAM" id="Phobius"/>
    </source>
</evidence>
<name>B8KRD3_9GAMM</name>
<keyword evidence="1" id="KW-1133">Transmembrane helix</keyword>
<dbReference type="OrthoDB" id="9807628at2"/>
<proteinExistence type="predicted"/>
<dbReference type="Proteomes" id="UP000004699">
    <property type="component" value="Unassembled WGS sequence"/>
</dbReference>
<protein>
    <submittedName>
        <fullName evidence="3">Tetratricopeptide TPR_2</fullName>
    </submittedName>
</protein>
<dbReference type="EMBL" id="DS999411">
    <property type="protein sequence ID" value="EED34816.1"/>
    <property type="molecule type" value="Genomic_DNA"/>
</dbReference>
<feature type="domain" description="VWFA" evidence="2">
    <location>
        <begin position="98"/>
        <end position="204"/>
    </location>
</feature>
<dbReference type="InterPro" id="IPR036465">
    <property type="entry name" value="vWFA_dom_sf"/>
</dbReference>